<keyword evidence="11" id="KW-1185">Reference proteome</keyword>
<feature type="transmembrane region" description="Helical" evidence="5">
    <location>
        <begin position="56"/>
        <end position="73"/>
    </location>
</feature>
<feature type="modified residue" description="4-aspartylphosphate" evidence="4">
    <location>
        <position position="765"/>
    </location>
</feature>
<keyword evidence="5" id="KW-0812">Transmembrane</keyword>
<evidence type="ECO:0000259" key="6">
    <source>
        <dbReference type="PROSITE" id="PS50109"/>
    </source>
</evidence>
<dbReference type="EMBL" id="CP016268">
    <property type="protein sequence ID" value="ANO51770.1"/>
    <property type="molecule type" value="Genomic_DNA"/>
</dbReference>
<dbReference type="SUPFAM" id="SSF55785">
    <property type="entry name" value="PYP-like sensor domain (PAS domain)"/>
    <property type="match status" value="3"/>
</dbReference>
<dbReference type="InterPro" id="IPR001789">
    <property type="entry name" value="Sig_transdc_resp-reg_receiver"/>
</dbReference>
<dbReference type="Gene3D" id="1.10.287.130">
    <property type="match status" value="1"/>
</dbReference>
<dbReference type="Gene3D" id="3.30.565.10">
    <property type="entry name" value="Histidine kinase-like ATPase, C-terminal domain"/>
    <property type="match status" value="1"/>
</dbReference>
<keyword evidence="3 4" id="KW-0597">Phosphoprotein</keyword>
<dbReference type="CDD" id="cd00082">
    <property type="entry name" value="HisKA"/>
    <property type="match status" value="1"/>
</dbReference>
<dbReference type="SUPFAM" id="SSF52172">
    <property type="entry name" value="CheY-like"/>
    <property type="match status" value="1"/>
</dbReference>
<feature type="domain" description="PAC" evidence="9">
    <location>
        <begin position="286"/>
        <end position="338"/>
    </location>
</feature>
<dbReference type="InterPro" id="IPR013656">
    <property type="entry name" value="PAS_4"/>
</dbReference>
<name>A0A193LGU7_9GAMM</name>
<dbReference type="PANTHER" id="PTHR43065">
    <property type="entry name" value="SENSOR HISTIDINE KINASE"/>
    <property type="match status" value="1"/>
</dbReference>
<dbReference type="InterPro" id="IPR003661">
    <property type="entry name" value="HisK_dim/P_dom"/>
</dbReference>
<dbReference type="STRING" id="1548547.BA177_11665"/>
<dbReference type="KEGG" id="woc:BA177_11665"/>
<dbReference type="InterPro" id="IPR001610">
    <property type="entry name" value="PAC"/>
</dbReference>
<dbReference type="SUPFAM" id="SSF55874">
    <property type="entry name" value="ATPase domain of HSP90 chaperone/DNA topoisomerase II/histidine kinase"/>
    <property type="match status" value="1"/>
</dbReference>
<dbReference type="SMART" id="SM00387">
    <property type="entry name" value="HATPase_c"/>
    <property type="match status" value="1"/>
</dbReference>
<evidence type="ECO:0000256" key="5">
    <source>
        <dbReference type="SAM" id="Phobius"/>
    </source>
</evidence>
<dbReference type="InterPro" id="IPR003594">
    <property type="entry name" value="HATPase_dom"/>
</dbReference>
<feature type="domain" description="PAS" evidence="8">
    <location>
        <begin position="213"/>
        <end position="254"/>
    </location>
</feature>
<dbReference type="PRINTS" id="PR00344">
    <property type="entry name" value="BCTRLSENSOR"/>
</dbReference>
<protein>
    <recommendedName>
        <fullName evidence="2">histidine kinase</fullName>
        <ecNumber evidence="2">2.7.13.3</ecNumber>
    </recommendedName>
</protein>
<dbReference type="AlphaFoldDB" id="A0A193LGU7"/>
<proteinExistence type="predicted"/>
<feature type="domain" description="Histidine kinase" evidence="6">
    <location>
        <begin position="477"/>
        <end position="698"/>
    </location>
</feature>
<evidence type="ECO:0000313" key="10">
    <source>
        <dbReference type="EMBL" id="ANO51770.1"/>
    </source>
</evidence>
<evidence type="ECO:0000259" key="7">
    <source>
        <dbReference type="PROSITE" id="PS50110"/>
    </source>
</evidence>
<dbReference type="PROSITE" id="PS51257">
    <property type="entry name" value="PROKAR_LIPOPROTEIN"/>
    <property type="match status" value="1"/>
</dbReference>
<dbReference type="SMART" id="SM00448">
    <property type="entry name" value="REC"/>
    <property type="match status" value="1"/>
</dbReference>
<evidence type="ECO:0000313" key="11">
    <source>
        <dbReference type="Proteomes" id="UP000092695"/>
    </source>
</evidence>
<dbReference type="Pfam" id="PF13426">
    <property type="entry name" value="PAS_9"/>
    <property type="match status" value="1"/>
</dbReference>
<dbReference type="InterPro" id="IPR004358">
    <property type="entry name" value="Sig_transdc_His_kin-like_C"/>
</dbReference>
<keyword evidence="5" id="KW-0472">Membrane</keyword>
<feature type="transmembrane region" description="Helical" evidence="5">
    <location>
        <begin position="12"/>
        <end position="36"/>
    </location>
</feature>
<evidence type="ECO:0000256" key="2">
    <source>
        <dbReference type="ARBA" id="ARBA00012438"/>
    </source>
</evidence>
<dbReference type="SMART" id="SM00086">
    <property type="entry name" value="PAC"/>
    <property type="match status" value="3"/>
</dbReference>
<reference evidence="10 11" key="1">
    <citation type="submission" date="2016-06" db="EMBL/GenBank/DDBJ databases">
        <title>Complete genome sequence of a deep-branching marine Gamma Proteobacterium Woeseia oceani type strain XK5.</title>
        <authorList>
            <person name="Mu D."/>
            <person name="Du Z."/>
        </authorList>
    </citation>
    <scope>NUCLEOTIDE SEQUENCE [LARGE SCALE GENOMIC DNA]</scope>
    <source>
        <strain evidence="10 11">XK5</strain>
    </source>
</reference>
<evidence type="ECO:0000259" key="9">
    <source>
        <dbReference type="PROSITE" id="PS50113"/>
    </source>
</evidence>
<dbReference type="PROSITE" id="PS50110">
    <property type="entry name" value="RESPONSE_REGULATORY"/>
    <property type="match status" value="1"/>
</dbReference>
<dbReference type="PROSITE" id="PS50109">
    <property type="entry name" value="HIS_KIN"/>
    <property type="match status" value="1"/>
</dbReference>
<feature type="domain" description="PAS" evidence="8">
    <location>
        <begin position="339"/>
        <end position="409"/>
    </location>
</feature>
<keyword evidence="5" id="KW-1133">Transmembrane helix</keyword>
<dbReference type="PANTHER" id="PTHR43065:SF42">
    <property type="entry name" value="TWO-COMPONENT SENSOR PPRA"/>
    <property type="match status" value="1"/>
</dbReference>
<dbReference type="InterPro" id="IPR000014">
    <property type="entry name" value="PAS"/>
</dbReference>
<comment type="catalytic activity">
    <reaction evidence="1">
        <text>ATP + protein L-histidine = ADP + protein N-phospho-L-histidine.</text>
        <dbReference type="EC" id="2.7.13.3"/>
    </reaction>
</comment>
<dbReference type="Pfam" id="PF08448">
    <property type="entry name" value="PAS_4"/>
    <property type="match status" value="2"/>
</dbReference>
<dbReference type="InterPro" id="IPR011006">
    <property type="entry name" value="CheY-like_superfamily"/>
</dbReference>
<dbReference type="SMART" id="SM00091">
    <property type="entry name" value="PAS"/>
    <property type="match status" value="3"/>
</dbReference>
<dbReference type="GO" id="GO:0000155">
    <property type="term" value="F:phosphorelay sensor kinase activity"/>
    <property type="evidence" value="ECO:0007669"/>
    <property type="project" value="InterPro"/>
</dbReference>
<sequence length="832" mass="91213">MTRNISLPGVTGPILGSACLFAAIFWLLDSGVAFWLSNRDLLTALLPEGGAFVSRLVYAVLLALAGSVAGAALQRRRAMELFAVDKLKGSRRKYNCLLAASFDSVITLGRHARIMETSDSAETLLEASGRLLSGRPFDDFVVDDHDTLIYDLLLRAARTPDVGVPVRIRSHKGRTFPAEIRVTPMPAGSDSDYVVAIRETTSSIVARKSLRHSERRFQSLFDNILDGVYRSAADGCIIAANPALARMLGYDSVEDLIECSRTRDIYVDPEQRKLLKAELDVHNTARNVEVTLRRRDGNTVHVLANVRAVISENNEDVVYEGTFTDVSDLRQAREALEDSEAHFRSLCEHALDVVTVIDTDGVIVYTNPASVILSGIPVASQIGTKLTGMLHRDDIESVDEVIRAGFSRPGTPHRFTCRLCRQGGDERLVEAVGTAYLGRHGELRAAIHSRDITERVQSEQALRDMQKLQVVSRLTDGLTHEFSNLLTVISGNLEMLNESIEVPTREVHVRSALNACQQGSDMLRRMMAFADRSDARPENINVNGLLMDIEPVLRRSLSETIDVRTDYADELWTVNIDPLQLEAAVLHLAVNAKEAMNGHGQLTIVTRNEPAPVAQQSSDVDSATDWVCISVTDNGCGMDKGVLRHATDPFYSASIGEGKNGLGLSVVRKFVETFGGKLHIASETEKGTTVSIRLPRVSELAAPEAKPEKCTGGGESILVVDDNSDVRSVSSALLRSFGYRVKEAANGQAAMHLLQTEHVDLLFTDLAMPHLSGQDLAELARKQNPNLRILLTSGNEAAMAEANDGLTSPYELIRKPFRKQRLAEQVREILDA</sequence>
<dbReference type="InterPro" id="IPR035965">
    <property type="entry name" value="PAS-like_dom_sf"/>
</dbReference>
<evidence type="ECO:0000256" key="1">
    <source>
        <dbReference type="ARBA" id="ARBA00000085"/>
    </source>
</evidence>
<evidence type="ECO:0000259" key="8">
    <source>
        <dbReference type="PROSITE" id="PS50112"/>
    </source>
</evidence>
<dbReference type="NCBIfam" id="TIGR00229">
    <property type="entry name" value="sensory_box"/>
    <property type="match status" value="3"/>
</dbReference>
<feature type="domain" description="Response regulatory" evidence="7">
    <location>
        <begin position="716"/>
        <end position="830"/>
    </location>
</feature>
<dbReference type="CDD" id="cd00130">
    <property type="entry name" value="PAS"/>
    <property type="match status" value="2"/>
</dbReference>
<dbReference type="Gene3D" id="3.40.50.2300">
    <property type="match status" value="1"/>
</dbReference>
<gene>
    <name evidence="10" type="ORF">BA177_11665</name>
</gene>
<dbReference type="InterPro" id="IPR005467">
    <property type="entry name" value="His_kinase_dom"/>
</dbReference>
<dbReference type="Pfam" id="PF00072">
    <property type="entry name" value="Response_reg"/>
    <property type="match status" value="1"/>
</dbReference>
<dbReference type="InterPro" id="IPR036890">
    <property type="entry name" value="HATPase_C_sf"/>
</dbReference>
<dbReference type="PROSITE" id="PS50112">
    <property type="entry name" value="PAS"/>
    <property type="match status" value="2"/>
</dbReference>
<dbReference type="EC" id="2.7.13.3" evidence="2"/>
<dbReference type="OrthoDB" id="1931120at2"/>
<feature type="transmembrane region" description="Helical" evidence="5">
    <location>
        <begin position="94"/>
        <end position="112"/>
    </location>
</feature>
<dbReference type="InterPro" id="IPR000700">
    <property type="entry name" value="PAS-assoc_C"/>
</dbReference>
<evidence type="ECO:0000256" key="4">
    <source>
        <dbReference type="PROSITE-ProRule" id="PRU00169"/>
    </source>
</evidence>
<dbReference type="Gene3D" id="3.30.450.20">
    <property type="entry name" value="PAS domain"/>
    <property type="match status" value="3"/>
</dbReference>
<dbReference type="Pfam" id="PF02518">
    <property type="entry name" value="HATPase_c"/>
    <property type="match status" value="1"/>
</dbReference>
<accession>A0A193LGU7</accession>
<evidence type="ECO:0000256" key="3">
    <source>
        <dbReference type="ARBA" id="ARBA00022553"/>
    </source>
</evidence>
<dbReference type="Proteomes" id="UP000092695">
    <property type="component" value="Chromosome"/>
</dbReference>
<dbReference type="PROSITE" id="PS50113">
    <property type="entry name" value="PAC"/>
    <property type="match status" value="1"/>
</dbReference>
<organism evidence="10 11">
    <name type="scientific">Woeseia oceani</name>
    <dbReference type="NCBI Taxonomy" id="1548547"/>
    <lineage>
        <taxon>Bacteria</taxon>
        <taxon>Pseudomonadati</taxon>
        <taxon>Pseudomonadota</taxon>
        <taxon>Gammaproteobacteria</taxon>
        <taxon>Woeseiales</taxon>
        <taxon>Woeseiaceae</taxon>
        <taxon>Woeseia</taxon>
    </lineage>
</organism>